<dbReference type="SUPFAM" id="SSF52540">
    <property type="entry name" value="P-loop containing nucleoside triphosphate hydrolases"/>
    <property type="match status" value="1"/>
</dbReference>
<dbReference type="SMART" id="SM00382">
    <property type="entry name" value="AAA"/>
    <property type="match status" value="1"/>
</dbReference>
<feature type="transmembrane region" description="Helical" evidence="9">
    <location>
        <begin position="138"/>
        <end position="163"/>
    </location>
</feature>
<dbReference type="InterPro" id="IPR003439">
    <property type="entry name" value="ABC_transporter-like_ATP-bd"/>
</dbReference>
<dbReference type="PANTHER" id="PTHR24221">
    <property type="entry name" value="ATP-BINDING CASSETTE SUB-FAMILY B"/>
    <property type="match status" value="1"/>
</dbReference>
<name>A0A3M4RMG1_9PSED</name>
<gene>
    <name evidence="12" type="ORF">ALP92_03949</name>
</gene>
<keyword evidence="6 12" id="KW-0067">ATP-binding</keyword>
<feature type="domain" description="ABC transmembrane type-1" evidence="11">
    <location>
        <begin position="29"/>
        <end position="312"/>
    </location>
</feature>
<feature type="domain" description="ABC transporter" evidence="10">
    <location>
        <begin position="351"/>
        <end position="586"/>
    </location>
</feature>
<dbReference type="InterPro" id="IPR036640">
    <property type="entry name" value="ABC1_TM_sf"/>
</dbReference>
<evidence type="ECO:0000256" key="9">
    <source>
        <dbReference type="SAM" id="Phobius"/>
    </source>
</evidence>
<comment type="caution">
    <text evidence="12">The sequence shown here is derived from an EMBL/GenBank/DDBJ whole genome shotgun (WGS) entry which is preliminary data.</text>
</comment>
<evidence type="ECO:0000256" key="3">
    <source>
        <dbReference type="ARBA" id="ARBA00022475"/>
    </source>
</evidence>
<feature type="transmembrane region" description="Helical" evidence="9">
    <location>
        <begin position="283"/>
        <end position="301"/>
    </location>
</feature>
<protein>
    <submittedName>
        <fullName evidence="12">Putative ABC transporter, ATP-binding protein</fullName>
    </submittedName>
</protein>
<dbReference type="SUPFAM" id="SSF90123">
    <property type="entry name" value="ABC transporter transmembrane region"/>
    <property type="match status" value="1"/>
</dbReference>
<keyword evidence="5" id="KW-0547">Nucleotide-binding</keyword>
<dbReference type="AlphaFoldDB" id="A0A3M4RMG1"/>
<dbReference type="InterPro" id="IPR011527">
    <property type="entry name" value="ABC1_TM_dom"/>
</dbReference>
<evidence type="ECO:0000256" key="6">
    <source>
        <dbReference type="ARBA" id="ARBA00022840"/>
    </source>
</evidence>
<dbReference type="Pfam" id="PF00664">
    <property type="entry name" value="ABC_membrane"/>
    <property type="match status" value="1"/>
</dbReference>
<feature type="transmembrane region" description="Helical" evidence="9">
    <location>
        <begin position="249"/>
        <end position="271"/>
    </location>
</feature>
<comment type="subcellular location">
    <subcellularLocation>
        <location evidence="1">Cell membrane</location>
        <topology evidence="1">Multi-pass membrane protein</topology>
    </subcellularLocation>
</comment>
<dbReference type="GO" id="GO:0016887">
    <property type="term" value="F:ATP hydrolysis activity"/>
    <property type="evidence" value="ECO:0007669"/>
    <property type="project" value="InterPro"/>
</dbReference>
<dbReference type="Proteomes" id="UP000276615">
    <property type="component" value="Unassembled WGS sequence"/>
</dbReference>
<dbReference type="GO" id="GO:0034040">
    <property type="term" value="F:ATPase-coupled lipid transmembrane transporter activity"/>
    <property type="evidence" value="ECO:0007669"/>
    <property type="project" value="TreeGrafter"/>
</dbReference>
<accession>A0A3M4RMG1</accession>
<dbReference type="GO" id="GO:0140359">
    <property type="term" value="F:ABC-type transporter activity"/>
    <property type="evidence" value="ECO:0007669"/>
    <property type="project" value="InterPro"/>
</dbReference>
<keyword evidence="4 9" id="KW-0812">Transmembrane</keyword>
<evidence type="ECO:0000256" key="7">
    <source>
        <dbReference type="ARBA" id="ARBA00022989"/>
    </source>
</evidence>
<dbReference type="GO" id="GO:0005524">
    <property type="term" value="F:ATP binding"/>
    <property type="evidence" value="ECO:0007669"/>
    <property type="project" value="UniProtKB-KW"/>
</dbReference>
<keyword evidence="2" id="KW-0813">Transport</keyword>
<dbReference type="InterPro" id="IPR017871">
    <property type="entry name" value="ABC_transporter-like_CS"/>
</dbReference>
<evidence type="ECO:0000313" key="13">
    <source>
        <dbReference type="Proteomes" id="UP000276615"/>
    </source>
</evidence>
<feature type="transmembrane region" description="Helical" evidence="9">
    <location>
        <begin position="169"/>
        <end position="189"/>
    </location>
</feature>
<feature type="transmembrane region" description="Helical" evidence="9">
    <location>
        <begin position="66"/>
        <end position="87"/>
    </location>
</feature>
<dbReference type="InterPro" id="IPR039421">
    <property type="entry name" value="Type_1_exporter"/>
</dbReference>
<evidence type="ECO:0000256" key="4">
    <source>
        <dbReference type="ARBA" id="ARBA00022692"/>
    </source>
</evidence>
<evidence type="ECO:0000256" key="2">
    <source>
        <dbReference type="ARBA" id="ARBA00022448"/>
    </source>
</evidence>
<keyword evidence="3" id="KW-1003">Cell membrane</keyword>
<proteinExistence type="predicted"/>
<evidence type="ECO:0000259" key="11">
    <source>
        <dbReference type="PROSITE" id="PS50929"/>
    </source>
</evidence>
<dbReference type="InterPro" id="IPR003593">
    <property type="entry name" value="AAA+_ATPase"/>
</dbReference>
<organism evidence="12 13">
    <name type="scientific">Pseudomonas syringae pv. primulae</name>
    <dbReference type="NCBI Taxonomy" id="251707"/>
    <lineage>
        <taxon>Bacteria</taxon>
        <taxon>Pseudomonadati</taxon>
        <taxon>Pseudomonadota</taxon>
        <taxon>Gammaproteobacteria</taxon>
        <taxon>Pseudomonadales</taxon>
        <taxon>Pseudomonadaceae</taxon>
        <taxon>Pseudomonas</taxon>
    </lineage>
</organism>
<keyword evidence="8 9" id="KW-0472">Membrane</keyword>
<dbReference type="Gene3D" id="1.20.1560.10">
    <property type="entry name" value="ABC transporter type 1, transmembrane domain"/>
    <property type="match status" value="1"/>
</dbReference>
<dbReference type="InterPro" id="IPR027417">
    <property type="entry name" value="P-loop_NTPase"/>
</dbReference>
<dbReference type="PROSITE" id="PS50893">
    <property type="entry name" value="ABC_TRANSPORTER_2"/>
    <property type="match status" value="1"/>
</dbReference>
<dbReference type="PANTHER" id="PTHR24221:SF632">
    <property type="entry name" value="ATP-DEPENDENT LIPID A-CORE FLIPPASE"/>
    <property type="match status" value="1"/>
</dbReference>
<dbReference type="EMBL" id="RBRQ01000284">
    <property type="protein sequence ID" value="RMR03646.1"/>
    <property type="molecule type" value="Genomic_DNA"/>
</dbReference>
<dbReference type="GO" id="GO:0005886">
    <property type="term" value="C:plasma membrane"/>
    <property type="evidence" value="ECO:0007669"/>
    <property type="project" value="UniProtKB-SubCell"/>
</dbReference>
<sequence>MHSYPPLARTPLVYLRQMLSESVPLRIGLMAMFTTLGTILESSTPVAFEHVISGLASVGEAGRLAAVHWFIGLIGLSAGAMVFFRLYQWVDVKASANLRAHIQKRQIVYLLNRSPASLQHRYGGTLVESIKRSSYNCVALVQLLTFDVVNMIVVILNISIILYVADSHYALMIIGWLVIYFSGTTFFAFRCLRLGRQQFMASGHSAGQISDVLRNFETVYSYGASQRENSFLGEGLDEERRRTCQLRRYVLLMRVFSSVAVFSLFAVMTTLALQDVLAGERNVGAFALVFTSTNILVMTVFDLSKNLIGFYENLGSLDGALRFILQDDLTLTPLPAVQDSAHNVAKQTGSIEFKNVCFGYPGEELLFKNLNLTFESGHKIGLVGPSGAGKTTLIRLILGQLAPSSGQILLDGVELQTFDRDALSEKFAVVSQHVGIFNRTVRDNIAYGAPDADDACVLAAAQMASAETFIKRRAAGFNTVAGENGSEFSGGERQRLSLARALLKPGRPTLILDEATSALDTAAEQDIQKAISNAMSERMVIAIAHRISTVKDMDLIIYLEGGRILEQGTHLQLVAKQGLYGKIWDKQGRYSMRIEA</sequence>
<dbReference type="FunFam" id="3.40.50.300:FF:000221">
    <property type="entry name" value="Multidrug ABC transporter ATP-binding protein"/>
    <property type="match status" value="1"/>
</dbReference>
<dbReference type="Pfam" id="PF00005">
    <property type="entry name" value="ABC_tran"/>
    <property type="match status" value="1"/>
</dbReference>
<evidence type="ECO:0000313" key="12">
    <source>
        <dbReference type="EMBL" id="RMR03646.1"/>
    </source>
</evidence>
<dbReference type="PROSITE" id="PS50929">
    <property type="entry name" value="ABC_TM1F"/>
    <property type="match status" value="1"/>
</dbReference>
<dbReference type="Gene3D" id="3.40.50.300">
    <property type="entry name" value="P-loop containing nucleotide triphosphate hydrolases"/>
    <property type="match status" value="1"/>
</dbReference>
<evidence type="ECO:0000256" key="8">
    <source>
        <dbReference type="ARBA" id="ARBA00023136"/>
    </source>
</evidence>
<keyword evidence="7 9" id="KW-1133">Transmembrane helix</keyword>
<reference evidence="12 13" key="1">
    <citation type="submission" date="2018-08" db="EMBL/GenBank/DDBJ databases">
        <title>Recombination of ecologically and evolutionarily significant loci maintains genetic cohesion in the Pseudomonas syringae species complex.</title>
        <authorList>
            <person name="Dillon M."/>
            <person name="Thakur S."/>
            <person name="Almeida R.N.D."/>
            <person name="Weir B.S."/>
            <person name="Guttman D.S."/>
        </authorList>
    </citation>
    <scope>NUCLEOTIDE SEQUENCE [LARGE SCALE GENOMIC DNA]</scope>
    <source>
        <strain evidence="12 13">ICMP 8670</strain>
    </source>
</reference>
<dbReference type="PROSITE" id="PS00211">
    <property type="entry name" value="ABC_TRANSPORTER_1"/>
    <property type="match status" value="1"/>
</dbReference>
<evidence type="ECO:0000256" key="5">
    <source>
        <dbReference type="ARBA" id="ARBA00022741"/>
    </source>
</evidence>
<evidence type="ECO:0000256" key="1">
    <source>
        <dbReference type="ARBA" id="ARBA00004651"/>
    </source>
</evidence>
<evidence type="ECO:0000259" key="10">
    <source>
        <dbReference type="PROSITE" id="PS50893"/>
    </source>
</evidence>